<protein>
    <submittedName>
        <fullName evidence="1">Uncharacterized protein</fullName>
    </submittedName>
</protein>
<evidence type="ECO:0000313" key="2">
    <source>
        <dbReference type="Proteomes" id="UP001162501"/>
    </source>
</evidence>
<dbReference type="Proteomes" id="UP001162501">
    <property type="component" value="Chromosome 11"/>
</dbReference>
<accession>A0ACB0DX80</accession>
<name>A0ACB0DX80_RANTA</name>
<proteinExistence type="predicted"/>
<organism evidence="1 2">
    <name type="scientific">Rangifer tarandus platyrhynchus</name>
    <name type="common">Svalbard reindeer</name>
    <dbReference type="NCBI Taxonomy" id="3082113"/>
    <lineage>
        <taxon>Eukaryota</taxon>
        <taxon>Metazoa</taxon>
        <taxon>Chordata</taxon>
        <taxon>Craniata</taxon>
        <taxon>Vertebrata</taxon>
        <taxon>Euteleostomi</taxon>
        <taxon>Mammalia</taxon>
        <taxon>Eutheria</taxon>
        <taxon>Laurasiatheria</taxon>
        <taxon>Artiodactyla</taxon>
        <taxon>Ruminantia</taxon>
        <taxon>Pecora</taxon>
        <taxon>Cervidae</taxon>
        <taxon>Odocoileinae</taxon>
        <taxon>Rangifer</taxon>
    </lineage>
</organism>
<sequence>MISKPEQRRPTRATQAERSSASQSPGRPPRPRGRSLTRPAPPRNPDTHPRSPFTSGRWLTWKRDPPAGSAAGSGLPRGSRALGTVAGGFSARLGLSREGAMGRAGAGELAPV</sequence>
<dbReference type="EMBL" id="OX596095">
    <property type="protein sequence ID" value="CAI9692849.1"/>
    <property type="molecule type" value="Genomic_DNA"/>
</dbReference>
<evidence type="ECO:0000313" key="1">
    <source>
        <dbReference type="EMBL" id="CAI9692849.1"/>
    </source>
</evidence>
<reference evidence="1" key="1">
    <citation type="submission" date="2023-05" db="EMBL/GenBank/DDBJ databases">
        <authorList>
            <consortium name="ELIXIR-Norway"/>
        </authorList>
    </citation>
    <scope>NUCLEOTIDE SEQUENCE</scope>
</reference>
<gene>
    <name evidence="1" type="ORF">MRATA1EN3_LOCUS4062</name>
</gene>